<protein>
    <submittedName>
        <fullName evidence="1">Uncharacterized protein</fullName>
    </submittedName>
</protein>
<gene>
    <name evidence="1" type="ORF">GALL_258620</name>
</gene>
<proteinExistence type="predicted"/>
<reference evidence="1" key="1">
    <citation type="submission" date="2016-10" db="EMBL/GenBank/DDBJ databases">
        <title>Sequence of Gallionella enrichment culture.</title>
        <authorList>
            <person name="Poehlein A."/>
            <person name="Muehling M."/>
            <person name="Daniel R."/>
        </authorList>
    </citation>
    <scope>NUCLEOTIDE SEQUENCE</scope>
</reference>
<comment type="caution">
    <text evidence="1">The sequence shown here is derived from an EMBL/GenBank/DDBJ whole genome shotgun (WGS) entry which is preliminary data.</text>
</comment>
<sequence length="80" mass="9174">MVCFAMHWGVLHLTDEAIDAQLRALAAARRERSVGADEFRALNFGERLHLLRQDHHAPFRKLTSWVEAVGIEHVTKSRRA</sequence>
<accession>A0A1J5R8J6</accession>
<name>A0A1J5R8J6_9ZZZZ</name>
<dbReference type="AlphaFoldDB" id="A0A1J5R8J6"/>
<dbReference type="EMBL" id="MLJW01000238">
    <property type="protein sequence ID" value="OIQ92185.1"/>
    <property type="molecule type" value="Genomic_DNA"/>
</dbReference>
<organism evidence="1">
    <name type="scientific">mine drainage metagenome</name>
    <dbReference type="NCBI Taxonomy" id="410659"/>
    <lineage>
        <taxon>unclassified sequences</taxon>
        <taxon>metagenomes</taxon>
        <taxon>ecological metagenomes</taxon>
    </lineage>
</organism>
<evidence type="ECO:0000313" key="1">
    <source>
        <dbReference type="EMBL" id="OIQ92185.1"/>
    </source>
</evidence>